<proteinExistence type="predicted"/>
<protein>
    <submittedName>
        <fullName evidence="1">Uncharacterized protein</fullName>
    </submittedName>
</protein>
<reference evidence="1 2" key="1">
    <citation type="journal article" date="2019" name="Commun. Biol.">
        <title>The bagworm genome reveals a unique fibroin gene that provides high tensile strength.</title>
        <authorList>
            <person name="Kono N."/>
            <person name="Nakamura H."/>
            <person name="Ohtoshi R."/>
            <person name="Tomita M."/>
            <person name="Numata K."/>
            <person name="Arakawa K."/>
        </authorList>
    </citation>
    <scope>NUCLEOTIDE SEQUENCE [LARGE SCALE GENOMIC DNA]</scope>
</reference>
<dbReference type="EMBL" id="BGZK01001410">
    <property type="protein sequence ID" value="GBP79328.1"/>
    <property type="molecule type" value="Genomic_DNA"/>
</dbReference>
<comment type="caution">
    <text evidence="1">The sequence shown here is derived from an EMBL/GenBank/DDBJ whole genome shotgun (WGS) entry which is preliminary data.</text>
</comment>
<sequence>MRNLKLTPQRVECPTVTACPDLKNIAESLIRDAAAPCILIGQDKWGLIASRQIKSSRVIQSVDSLTQLGWVLHRLLQFIMTDKYDTSPALPTMN</sequence>
<accession>A0A4C1YT51</accession>
<dbReference type="AlphaFoldDB" id="A0A4C1YT51"/>
<evidence type="ECO:0000313" key="2">
    <source>
        <dbReference type="Proteomes" id="UP000299102"/>
    </source>
</evidence>
<organism evidence="1 2">
    <name type="scientific">Eumeta variegata</name>
    <name type="common">Bagworm moth</name>
    <name type="synonym">Eumeta japonica</name>
    <dbReference type="NCBI Taxonomy" id="151549"/>
    <lineage>
        <taxon>Eukaryota</taxon>
        <taxon>Metazoa</taxon>
        <taxon>Ecdysozoa</taxon>
        <taxon>Arthropoda</taxon>
        <taxon>Hexapoda</taxon>
        <taxon>Insecta</taxon>
        <taxon>Pterygota</taxon>
        <taxon>Neoptera</taxon>
        <taxon>Endopterygota</taxon>
        <taxon>Lepidoptera</taxon>
        <taxon>Glossata</taxon>
        <taxon>Ditrysia</taxon>
        <taxon>Tineoidea</taxon>
        <taxon>Psychidae</taxon>
        <taxon>Oiketicinae</taxon>
        <taxon>Eumeta</taxon>
    </lineage>
</organism>
<gene>
    <name evidence="1" type="ORF">EVAR_99551_1</name>
</gene>
<dbReference type="OrthoDB" id="6434680at2759"/>
<keyword evidence="2" id="KW-1185">Reference proteome</keyword>
<name>A0A4C1YT51_EUMVA</name>
<evidence type="ECO:0000313" key="1">
    <source>
        <dbReference type="EMBL" id="GBP79328.1"/>
    </source>
</evidence>
<dbReference type="Proteomes" id="UP000299102">
    <property type="component" value="Unassembled WGS sequence"/>
</dbReference>